<dbReference type="EMBL" id="FNYD01000003">
    <property type="protein sequence ID" value="SEI99569.1"/>
    <property type="molecule type" value="Genomic_DNA"/>
</dbReference>
<dbReference type="RefSeq" id="WP_092363289.1">
    <property type="nucleotide sequence ID" value="NZ_BMGV01000003.1"/>
</dbReference>
<keyword evidence="3" id="KW-1185">Reference proteome</keyword>
<name>A0A1H6V4J6_9RHOB</name>
<dbReference type="Pfam" id="PF20056">
    <property type="entry name" value="DUF6455"/>
    <property type="match status" value="1"/>
</dbReference>
<feature type="domain" description="DUF6455" evidence="1">
    <location>
        <begin position="1"/>
        <end position="81"/>
    </location>
</feature>
<evidence type="ECO:0000313" key="3">
    <source>
        <dbReference type="Proteomes" id="UP000199379"/>
    </source>
</evidence>
<protein>
    <recommendedName>
        <fullName evidence="1">DUF6455 domain-containing protein</fullName>
    </recommendedName>
</protein>
<dbReference type="InterPro" id="IPR045601">
    <property type="entry name" value="DUF6455"/>
</dbReference>
<organism evidence="2 3">
    <name type="scientific">Cribrihabitans marinus</name>
    <dbReference type="NCBI Taxonomy" id="1227549"/>
    <lineage>
        <taxon>Bacteria</taxon>
        <taxon>Pseudomonadati</taxon>
        <taxon>Pseudomonadota</taxon>
        <taxon>Alphaproteobacteria</taxon>
        <taxon>Rhodobacterales</taxon>
        <taxon>Paracoccaceae</taxon>
        <taxon>Cribrihabitans</taxon>
    </lineage>
</organism>
<gene>
    <name evidence="2" type="ORF">SAMN05444007_10393</name>
</gene>
<dbReference type="OrthoDB" id="7961152at2"/>
<reference evidence="2 3" key="1">
    <citation type="submission" date="2016-10" db="EMBL/GenBank/DDBJ databases">
        <authorList>
            <person name="de Groot N.N."/>
        </authorList>
    </citation>
    <scope>NUCLEOTIDE SEQUENCE [LARGE SCALE GENOMIC DNA]</scope>
    <source>
        <strain evidence="2 3">DSM 29340</strain>
    </source>
</reference>
<sequence length="82" mass="9017">MKLFSRMDRSADLVNGMAERLGFGLSDRIAAAPDVEGPRFAAMVRRCSACSDQPGCTALQSTNPRLDLAPDYCLNREILARR</sequence>
<dbReference type="STRING" id="1227549.SAMN05444007_10393"/>
<evidence type="ECO:0000313" key="2">
    <source>
        <dbReference type="EMBL" id="SEI99569.1"/>
    </source>
</evidence>
<dbReference type="AlphaFoldDB" id="A0A1H6V4J6"/>
<accession>A0A1H6V4J6</accession>
<evidence type="ECO:0000259" key="1">
    <source>
        <dbReference type="Pfam" id="PF20056"/>
    </source>
</evidence>
<proteinExistence type="predicted"/>
<dbReference type="Proteomes" id="UP000199379">
    <property type="component" value="Unassembled WGS sequence"/>
</dbReference>